<organism evidence="2 3">
    <name type="scientific">candidate division TM6 bacterium JCVI TM6SC1</name>
    <dbReference type="NCBI Taxonomy" id="1306947"/>
    <lineage>
        <taxon>Bacteria</taxon>
        <taxon>Candidatus Babelota</taxon>
        <taxon>Vermiphilus</taxon>
    </lineage>
</organism>
<keyword evidence="1" id="KW-0472">Membrane</keyword>
<gene>
    <name evidence="2" type="ORF">J120_04520</name>
</gene>
<dbReference type="AlphaFoldDB" id="A0A0D2JKP8"/>
<dbReference type="EMBL" id="ARQD01000004">
    <property type="protein sequence ID" value="KIX84973.1"/>
    <property type="molecule type" value="Genomic_DNA"/>
</dbReference>
<evidence type="ECO:0000313" key="3">
    <source>
        <dbReference type="Proteomes" id="UP000032214"/>
    </source>
</evidence>
<accession>A0A0D2JKP8</accession>
<comment type="caution">
    <text evidence="2">The sequence shown here is derived from an EMBL/GenBank/DDBJ whole genome shotgun (WGS) entry which is preliminary data.</text>
</comment>
<feature type="transmembrane region" description="Helical" evidence="1">
    <location>
        <begin position="38"/>
        <end position="57"/>
    </location>
</feature>
<evidence type="ECO:0000313" key="2">
    <source>
        <dbReference type="EMBL" id="KIX84973.1"/>
    </source>
</evidence>
<name>A0A0D2JKP8_9BACT</name>
<dbReference type="Proteomes" id="UP000032214">
    <property type="component" value="Unassembled WGS sequence"/>
</dbReference>
<protein>
    <submittedName>
        <fullName evidence="2">Uncharacterized protein</fullName>
    </submittedName>
</protein>
<sequence>MKSIQRYTIVIALSALCSNSFIYSFFKQREKKGENTKEYIYTVAGAIGVSIAGYYGYKYYIARRLLPLYPLSMPELTIMEKFIQEGRSIDTEKLYNKLQDKNRLARLQGLTDQEFIEEIDEFFGQYIAPIIAYINVNKDRYAYQEKNISRIANMQKTKDVRSYNNALNMLKDVLKVYDRDNTEIAYFMFQLDASYIPMLMSEITRRTALSQDNAYKAKLLDMQTKLGPIASQLQDIARLIDLCRTDLLPVQKPN</sequence>
<feature type="transmembrane region" description="Helical" evidence="1">
    <location>
        <begin position="7"/>
        <end position="26"/>
    </location>
</feature>
<proteinExistence type="predicted"/>
<keyword evidence="1" id="KW-1133">Transmembrane helix</keyword>
<keyword evidence="3" id="KW-1185">Reference proteome</keyword>
<reference evidence="2 3" key="1">
    <citation type="journal article" date="2013" name="Proc. Natl. Acad. Sci. U.S.A.">
        <title>Candidate phylum TM6 genome recovered from a hospital sink biofilm provides genomic insights into this uncultivated phylum.</title>
        <authorList>
            <person name="McLean J.S."/>
            <person name="Lombardo M.J."/>
            <person name="Badger J.H."/>
            <person name="Edlund A."/>
            <person name="Novotny M."/>
            <person name="Yee-Greenbaum J."/>
            <person name="Vyahhi N."/>
            <person name="Hall A.P."/>
            <person name="Yang Y."/>
            <person name="Dupont C.L."/>
            <person name="Ziegler M.G."/>
            <person name="Chitsaz H."/>
            <person name="Allen A.E."/>
            <person name="Yooseph S."/>
            <person name="Tesler G."/>
            <person name="Pevzner P.A."/>
            <person name="Friedman R.M."/>
            <person name="Nealson K.H."/>
            <person name="Venter J.C."/>
            <person name="Lasken R.S."/>
        </authorList>
    </citation>
    <scope>NUCLEOTIDE SEQUENCE [LARGE SCALE GENOMIC DNA]</scope>
    <source>
        <strain evidence="2 3">TM6SC1</strain>
    </source>
</reference>
<dbReference type="STRING" id="1306947.J120_04520"/>
<keyword evidence="1" id="KW-0812">Transmembrane</keyword>
<evidence type="ECO:0000256" key="1">
    <source>
        <dbReference type="SAM" id="Phobius"/>
    </source>
</evidence>